<evidence type="ECO:0000313" key="1">
    <source>
        <dbReference type="Proteomes" id="UP000790787"/>
    </source>
</evidence>
<protein>
    <submittedName>
        <fullName evidence="2">Uncharacterized protein LOC142168841</fullName>
    </submittedName>
</protein>
<name>A0AC58SMB9_TOBAC</name>
<reference evidence="1" key="1">
    <citation type="journal article" date="2014" name="Nat. Commun.">
        <title>The tobacco genome sequence and its comparison with those of tomato and potato.</title>
        <authorList>
            <person name="Sierro N."/>
            <person name="Battey J.N."/>
            <person name="Ouadi S."/>
            <person name="Bakaher N."/>
            <person name="Bovet L."/>
            <person name="Willig A."/>
            <person name="Goepfert S."/>
            <person name="Peitsch M.C."/>
            <person name="Ivanov N.V."/>
        </authorList>
    </citation>
    <scope>NUCLEOTIDE SEQUENCE [LARGE SCALE GENOMIC DNA]</scope>
</reference>
<evidence type="ECO:0000313" key="2">
    <source>
        <dbReference type="RefSeq" id="XP_075086103.1"/>
    </source>
</evidence>
<organism evidence="1 2">
    <name type="scientific">Nicotiana tabacum</name>
    <name type="common">Common tobacco</name>
    <dbReference type="NCBI Taxonomy" id="4097"/>
    <lineage>
        <taxon>Eukaryota</taxon>
        <taxon>Viridiplantae</taxon>
        <taxon>Streptophyta</taxon>
        <taxon>Embryophyta</taxon>
        <taxon>Tracheophyta</taxon>
        <taxon>Spermatophyta</taxon>
        <taxon>Magnoliopsida</taxon>
        <taxon>eudicotyledons</taxon>
        <taxon>Gunneridae</taxon>
        <taxon>Pentapetalae</taxon>
        <taxon>asterids</taxon>
        <taxon>lamiids</taxon>
        <taxon>Solanales</taxon>
        <taxon>Solanaceae</taxon>
        <taxon>Nicotianoideae</taxon>
        <taxon>Nicotianeae</taxon>
        <taxon>Nicotiana</taxon>
    </lineage>
</organism>
<sequence length="371" mass="41243">MANVDKADTAGTYSALLSTLVDTNWIIDTCATDHMELFGEKVIGIGREGHGLYILQANGLASSSHQPMNKGDKCMHHSLVNTIISSSNKPGGDIMNKTCDNTPLWHRRLGHAPFRVLKNIDGLKVVQLKDHLCTVCPLAKQSRLPFILSNICYFHPFDLVHVDVWGPYRVPTHDGKRLPTALLKGKSPFEKLFLRPPSLHHLRVFGSICYATNVRKTDKFSPRAFPAVHLRYSSSQKGYLIYDLCTHHFFVSRDTMFKEDIFPFQHLQSGHSPIFPVMQLSAVDASVSPPEVVQSIVEIEAPICEMPPPTQTTDVPSIPASPASPHLSESLPECPNLLFGCKTMAFAEASKDPQWVYAMKAEISTLEDNKT</sequence>
<keyword evidence="1" id="KW-1185">Reference proteome</keyword>
<gene>
    <name evidence="2" type="primary">LOC142168841</name>
</gene>
<reference evidence="2" key="2">
    <citation type="submission" date="2025-08" db="UniProtKB">
        <authorList>
            <consortium name="RefSeq"/>
        </authorList>
    </citation>
    <scope>IDENTIFICATION</scope>
    <source>
        <tissue evidence="2">Leaf</tissue>
    </source>
</reference>
<dbReference type="RefSeq" id="XP_075086103.1">
    <property type="nucleotide sequence ID" value="XM_075230002.1"/>
</dbReference>
<accession>A0AC58SMB9</accession>
<dbReference type="Proteomes" id="UP000790787">
    <property type="component" value="Chromosome 14"/>
</dbReference>
<proteinExistence type="predicted"/>